<dbReference type="Pfam" id="PF24674">
    <property type="entry name" value="MACPF_SNTX"/>
    <property type="match status" value="1"/>
</dbReference>
<dbReference type="PANTHER" id="PTHR32046">
    <property type="entry name" value="G DOMAIN-CONTAINING PROTEIN"/>
    <property type="match status" value="1"/>
</dbReference>
<reference evidence="6 7" key="1">
    <citation type="submission" date="2013-03" db="EMBL/GenBank/DDBJ databases">
        <title>The Genome Sequence of Exophiala aquamarina CBS 119918.</title>
        <authorList>
            <consortium name="The Broad Institute Genomics Platform"/>
            <person name="Cuomo C."/>
            <person name="de Hoog S."/>
            <person name="Gorbushina A."/>
            <person name="Walker B."/>
            <person name="Young S.K."/>
            <person name="Zeng Q."/>
            <person name="Gargeya S."/>
            <person name="Fitzgerald M."/>
            <person name="Haas B."/>
            <person name="Abouelleil A."/>
            <person name="Allen A.W."/>
            <person name="Alvarado L."/>
            <person name="Arachchi H.M."/>
            <person name="Berlin A.M."/>
            <person name="Chapman S.B."/>
            <person name="Gainer-Dewar J."/>
            <person name="Goldberg J."/>
            <person name="Griggs A."/>
            <person name="Gujja S."/>
            <person name="Hansen M."/>
            <person name="Howarth C."/>
            <person name="Imamovic A."/>
            <person name="Ireland A."/>
            <person name="Larimer J."/>
            <person name="McCowan C."/>
            <person name="Murphy C."/>
            <person name="Pearson M."/>
            <person name="Poon T.W."/>
            <person name="Priest M."/>
            <person name="Roberts A."/>
            <person name="Saif S."/>
            <person name="Shea T."/>
            <person name="Sisk P."/>
            <person name="Sykes S."/>
            <person name="Wortman J."/>
            <person name="Nusbaum C."/>
            <person name="Birren B."/>
        </authorList>
    </citation>
    <scope>NUCLEOTIDE SEQUENCE [LARGE SCALE GENOMIC DNA]</scope>
    <source>
        <strain evidence="6 7">CBS 119918</strain>
    </source>
</reference>
<dbReference type="InterPro" id="IPR056073">
    <property type="entry name" value="DUF7656"/>
</dbReference>
<dbReference type="STRING" id="1182545.A0A072PUG8"/>
<evidence type="ECO:0000259" key="4">
    <source>
        <dbReference type="Pfam" id="PF24676"/>
    </source>
</evidence>
<feature type="coiled-coil region" evidence="1">
    <location>
        <begin position="999"/>
        <end position="1049"/>
    </location>
</feature>
<evidence type="ECO:0000256" key="1">
    <source>
        <dbReference type="SAM" id="Coils"/>
    </source>
</evidence>
<dbReference type="InterPro" id="IPR056072">
    <property type="entry name" value="SNTX_MACPF/CDC-like_dom"/>
</dbReference>
<dbReference type="Pfam" id="PF26633">
    <property type="entry name" value="DUF8206"/>
    <property type="match status" value="1"/>
</dbReference>
<feature type="region of interest" description="Disordered" evidence="2">
    <location>
        <begin position="1234"/>
        <end position="1269"/>
    </location>
</feature>
<sequence>MDNHSISRPALGYVTSIGTLYDARRDSFLTQSLLNGGAPSGDVSRQEKKNFDVRISYGESYAENLKGMEIGPDLAASLLSGLLQPDGIGRYLVQKIDSGRKLQALIYHTLTTTQDKLELRNPDVRQCISPTPLRISVATHVVTEIEYGAQTVVMAERWLRPDAKKERERPQFQQQVDAFVTATQTPGLPKLYMSGDEFDRITAYSTTLGNDDIVLNDTQEAHRFLEMVVPFHIRSENAGHGKPILYRLLPIEMLEWLQLVQVERDIMQASPGHECIKKFIRLCDEFCTIERPLLDHQAFAFKYKFCLPANHSDQVAERIHDMKAAERDLRGQFGRLLQDVRGGMRDPEVLTQLINEFGQGPRSPKAISTFSNDHQGKVAFIDSMLNQGATYIGYNRIDLNAQLAQRGNVDSYVFYFSESAKQDEETWNANQALMTSLLSDRKRNAFYAIVDCDATRMSLKRPFIRHFQNGKEVIQDLYEEQKYLSEHCFARYQPKTLETHVQRPTKRCLVKIPCPGGSCSAGNICDWRCSNCDAPLEYGYSDQYIYCDCGRSLYKNFDFQCNNCTHGQGFDRYNDTNLLNFLKSLDQSDYLNILILGETGVGKSTFINAFVNYLYFSTLDEALNTEGLQWVIPCSFAIQTMDRSNINSEIKETRIKVGDRKDEKDGSTGESATQQTQVYPITIGAVTYRLIDTPGIGDTRGLEYDKSNMADILATVSGYDHLHGILILLKSNNARMTAHFSFCVKELLTHLHRDATHNVVFGFTNTRISNYMPGDTFGSLKTLLSERSDIGLSLSAKSTYCFDSESFRYLAAFKNNVQMDNKSDFDSSWTKSRDEASRMLEYFRSREPHPIKSTISLNGTRNLVLELTKPMAEISQTIKTNIAAMVDDVRQLLDARLTGDKLLAKLEPEMTLLRKKPTTMPRTVCKEPGCVEFKDDGTGQGTLVADYPNPCHPVCYIDNVPQDVQAHPSLFKCAAFSGSEICLQCKHHWTSHLHILYELETYKKRMKDATIALKIKQHESEIVLKETAIADRKVRMAEYEKEHEQIQEAAAKFGLWMKANSILPYNDATLAYLDVLIKAEQAKIDAGGLANKKVLAALEEDKRKYQEFVAVLTKSMKDSGRTQPIDQKEIESIVKSLYNLKHFGKNLEQLKIDITNAHEMTNRELPHRVNNRYMGRSNNPFIFLKTGSGQGQTIVYTASGGSQYPNGHPQLQRMPTPPSVHPQTQHLVRPGFSSGTMRTDPSWSPTPSNMPGSFSAELPNGGPPGGYLGWEKRLLKKTRSSSKWSSFNPFGSR</sequence>
<dbReference type="PROSITE" id="PS00675">
    <property type="entry name" value="SIGMA54_INTERACT_1"/>
    <property type="match status" value="1"/>
</dbReference>
<evidence type="ECO:0000313" key="6">
    <source>
        <dbReference type="EMBL" id="KEF63729.1"/>
    </source>
</evidence>
<dbReference type="RefSeq" id="XP_013266319.1">
    <property type="nucleotide sequence ID" value="XM_013410865.1"/>
</dbReference>
<gene>
    <name evidence="6" type="ORF">A1O9_01707</name>
</gene>
<keyword evidence="1" id="KW-0175">Coiled coil</keyword>
<feature type="compositionally biased region" description="Polar residues" evidence="2">
    <location>
        <begin position="1234"/>
        <end position="1252"/>
    </location>
</feature>
<dbReference type="GeneID" id="25276653"/>
<organism evidence="6 7">
    <name type="scientific">Exophiala aquamarina CBS 119918</name>
    <dbReference type="NCBI Taxonomy" id="1182545"/>
    <lineage>
        <taxon>Eukaryota</taxon>
        <taxon>Fungi</taxon>
        <taxon>Dikarya</taxon>
        <taxon>Ascomycota</taxon>
        <taxon>Pezizomycotina</taxon>
        <taxon>Eurotiomycetes</taxon>
        <taxon>Chaetothyriomycetidae</taxon>
        <taxon>Chaetothyriales</taxon>
        <taxon>Herpotrichiellaceae</taxon>
        <taxon>Exophiala</taxon>
    </lineage>
</organism>
<evidence type="ECO:0000256" key="2">
    <source>
        <dbReference type="SAM" id="MobiDB-lite"/>
    </source>
</evidence>
<dbReference type="InterPro" id="IPR025662">
    <property type="entry name" value="Sigma_54_int_dom_ATP-bd_1"/>
</dbReference>
<accession>A0A072PUG8</accession>
<dbReference type="VEuPathDB" id="FungiDB:A1O9_01707"/>
<dbReference type="HOGENOM" id="CLU_008351_0_0_1"/>
<evidence type="ECO:0000313" key="7">
    <source>
        <dbReference type="Proteomes" id="UP000027920"/>
    </source>
</evidence>
<dbReference type="Pfam" id="PF24676">
    <property type="entry name" value="DUF7656"/>
    <property type="match status" value="1"/>
</dbReference>
<proteinExistence type="predicted"/>
<keyword evidence="7" id="KW-1185">Reference proteome</keyword>
<dbReference type="EMBL" id="AMGV01000001">
    <property type="protein sequence ID" value="KEF63729.1"/>
    <property type="molecule type" value="Genomic_DNA"/>
</dbReference>
<feature type="domain" description="DUF7656" evidence="4">
    <location>
        <begin position="384"/>
        <end position="482"/>
    </location>
</feature>
<dbReference type="SUPFAM" id="SSF52540">
    <property type="entry name" value="P-loop containing nucleoside triphosphate hydrolases"/>
    <property type="match status" value="1"/>
</dbReference>
<evidence type="ECO:0000259" key="5">
    <source>
        <dbReference type="Pfam" id="PF26633"/>
    </source>
</evidence>
<name>A0A072PUG8_9EURO</name>
<dbReference type="PANTHER" id="PTHR32046:SF11">
    <property type="entry name" value="IMMUNE-ASSOCIATED NUCLEOTIDE-BINDING PROTEIN 10-LIKE"/>
    <property type="match status" value="1"/>
</dbReference>
<protein>
    <submittedName>
        <fullName evidence="6">Uncharacterized protein</fullName>
    </submittedName>
</protein>
<dbReference type="OrthoDB" id="8954335at2759"/>
<dbReference type="Proteomes" id="UP000027920">
    <property type="component" value="Unassembled WGS sequence"/>
</dbReference>
<evidence type="ECO:0000259" key="3">
    <source>
        <dbReference type="Pfam" id="PF24674"/>
    </source>
</evidence>
<feature type="domain" description="SNTX MACPF/CDC-like" evidence="3">
    <location>
        <begin position="6"/>
        <end position="260"/>
    </location>
</feature>
<dbReference type="InterPro" id="IPR027417">
    <property type="entry name" value="P-loop_NTPase"/>
</dbReference>
<dbReference type="InterPro" id="IPR058519">
    <property type="entry name" value="DUF8206"/>
</dbReference>
<feature type="domain" description="DUF8206" evidence="5">
    <location>
        <begin position="919"/>
        <end position="998"/>
    </location>
</feature>
<comment type="caution">
    <text evidence="6">The sequence shown here is derived from an EMBL/GenBank/DDBJ whole genome shotgun (WGS) entry which is preliminary data.</text>
</comment>
<dbReference type="Gene3D" id="3.40.50.300">
    <property type="entry name" value="P-loop containing nucleotide triphosphate hydrolases"/>
    <property type="match status" value="1"/>
</dbReference>